<dbReference type="AlphaFoldDB" id="A0A9D1NNM2"/>
<comment type="caution">
    <text evidence="1">The sequence shown here is derived from an EMBL/GenBank/DDBJ whole genome shotgun (WGS) entry which is preliminary data.</text>
</comment>
<reference evidence="1" key="2">
    <citation type="journal article" date="2021" name="PeerJ">
        <title>Extensive microbial diversity within the chicken gut microbiome revealed by metagenomics and culture.</title>
        <authorList>
            <person name="Gilroy R."/>
            <person name="Ravi A."/>
            <person name="Getino M."/>
            <person name="Pursley I."/>
            <person name="Horton D.L."/>
            <person name="Alikhan N.F."/>
            <person name="Baker D."/>
            <person name="Gharbi K."/>
            <person name="Hall N."/>
            <person name="Watson M."/>
            <person name="Adriaenssens E.M."/>
            <person name="Foster-Nyarko E."/>
            <person name="Jarju S."/>
            <person name="Secka A."/>
            <person name="Antonio M."/>
            <person name="Oren A."/>
            <person name="Chaudhuri R.R."/>
            <person name="La Ragione R."/>
            <person name="Hildebrand F."/>
            <person name="Pallen M.J."/>
        </authorList>
    </citation>
    <scope>NUCLEOTIDE SEQUENCE</scope>
    <source>
        <strain evidence="1">35461</strain>
    </source>
</reference>
<sequence>MKEREFNLLDEPWVRVMRPDCTVEEVSLPEALLNAHGYVDLAGEMPTQDAAVLRVLLALLFAVFTRVDAEGCEAPLVRPKDAIVRWRTLWESGCLPEKPLRDYFARWHDRFWLFDPDHPFFQVPDKAWKRIVKKDGKAEEVGTAGDVAKLNGELLESNNKLRLFKTVAGAEGLTYAQATRWLISLIAYDDTSAKATKDLPEGQKYPSPGVGWLGRLGYIQAQGKTLFETLLLNLTLLKDGKTLWGGAALPEDAYLSLPCWELDRPRDRERTEVPLPKTFAALYTVQSRRIRLSRQGDRVGGYLLLGGDFFAKEDAFVEQMTLWRNANAGKKNLPPSFVPSQHDTSKQFWREFPTAFVPADKEGEHRPGVVSWVATLHNQKCLDQETLVHFAVCAMGYGDKYFFVKDTFEDGLAFHAALLDATGDVRERIVAEIELCEQAARAVGNLARDLAAAAGGEADGASARDQFYFRVDRPFRQWLEALDPAGDVGKAIDEWRETVQDLAVALGNELALAAGPAAFVGRMGKKVHLSTPEALRLFRGAIRKIYTKGA</sequence>
<dbReference type="Pfam" id="PF09481">
    <property type="entry name" value="CRISPR_Cse1"/>
    <property type="match status" value="1"/>
</dbReference>
<evidence type="ECO:0000313" key="1">
    <source>
        <dbReference type="EMBL" id="HIV09713.1"/>
    </source>
</evidence>
<dbReference type="EMBL" id="DVOR01000209">
    <property type="protein sequence ID" value="HIV09713.1"/>
    <property type="molecule type" value="Genomic_DNA"/>
</dbReference>
<name>A0A9D1NNM2_9BACT</name>
<dbReference type="Gene3D" id="1.10.132.100">
    <property type="match status" value="1"/>
</dbReference>
<organism evidence="1 2">
    <name type="scientific">Candidatus Spyradenecus faecavium</name>
    <dbReference type="NCBI Taxonomy" id="2840947"/>
    <lineage>
        <taxon>Bacteria</taxon>
        <taxon>Pseudomonadati</taxon>
        <taxon>Lentisphaerota</taxon>
        <taxon>Lentisphaeria</taxon>
        <taxon>Lentisphaerales</taxon>
        <taxon>Lentisphaeraceae</taxon>
        <taxon>Lentisphaeraceae incertae sedis</taxon>
        <taxon>Candidatus Spyradenecus</taxon>
    </lineage>
</organism>
<evidence type="ECO:0000313" key="2">
    <source>
        <dbReference type="Proteomes" id="UP000886845"/>
    </source>
</evidence>
<accession>A0A9D1NNM2</accession>
<reference evidence="1" key="1">
    <citation type="submission" date="2020-10" db="EMBL/GenBank/DDBJ databases">
        <authorList>
            <person name="Gilroy R."/>
        </authorList>
    </citation>
    <scope>NUCLEOTIDE SEQUENCE</scope>
    <source>
        <strain evidence="1">35461</strain>
    </source>
</reference>
<dbReference type="NCBIfam" id="TIGR02547">
    <property type="entry name" value="casA_cse1"/>
    <property type="match status" value="1"/>
</dbReference>
<protein>
    <submittedName>
        <fullName evidence="1">Type I-E CRISPR-associated protein Cse1/CasA</fullName>
    </submittedName>
</protein>
<dbReference type="Proteomes" id="UP000886845">
    <property type="component" value="Unassembled WGS sequence"/>
</dbReference>
<gene>
    <name evidence="1" type="primary">casA</name>
    <name evidence="1" type="ORF">IAC79_06340</name>
</gene>
<dbReference type="InterPro" id="IPR013381">
    <property type="entry name" value="CRISPR-assoc_prot_Cse1"/>
</dbReference>
<proteinExistence type="predicted"/>